<name>A0A4Y8X4Y3_9MICC</name>
<evidence type="ECO:0000313" key="1">
    <source>
        <dbReference type="EMBL" id="MBB4883134.1"/>
    </source>
</evidence>
<organism evidence="1 2">
    <name type="scientific">Micrococcus flavus</name>
    <dbReference type="NCBI Taxonomy" id="384602"/>
    <lineage>
        <taxon>Bacteria</taxon>
        <taxon>Bacillati</taxon>
        <taxon>Actinomycetota</taxon>
        <taxon>Actinomycetes</taxon>
        <taxon>Micrococcales</taxon>
        <taxon>Micrococcaceae</taxon>
        <taxon>Micrococcus</taxon>
    </lineage>
</organism>
<evidence type="ECO:0000313" key="2">
    <source>
        <dbReference type="Proteomes" id="UP000560081"/>
    </source>
</evidence>
<gene>
    <name evidence="1" type="ORF">BJ976_001485</name>
</gene>
<reference evidence="1 2" key="1">
    <citation type="submission" date="2020-08" db="EMBL/GenBank/DDBJ databases">
        <title>Sequencing the genomes of 1000 actinobacteria strains.</title>
        <authorList>
            <person name="Klenk H.-P."/>
        </authorList>
    </citation>
    <scope>NUCLEOTIDE SEQUENCE [LARGE SCALE GENOMIC DNA]</scope>
    <source>
        <strain evidence="1 2">DSM 19079</strain>
    </source>
</reference>
<dbReference type="Proteomes" id="UP000560081">
    <property type="component" value="Unassembled WGS sequence"/>
</dbReference>
<keyword evidence="2" id="KW-1185">Reference proteome</keyword>
<dbReference type="AlphaFoldDB" id="A0A4Y8X4Y3"/>
<dbReference type="RefSeq" id="WP_135028393.1">
    <property type="nucleotide sequence ID" value="NZ_BMLA01000001.1"/>
</dbReference>
<accession>A0A4Y8X4Y3</accession>
<dbReference type="EMBL" id="JACHMC010000001">
    <property type="protein sequence ID" value="MBB4883134.1"/>
    <property type="molecule type" value="Genomic_DNA"/>
</dbReference>
<protein>
    <submittedName>
        <fullName evidence="1">Uncharacterized protein</fullName>
    </submittedName>
</protein>
<sequence length="149" mass="15593">MRPDRPGSASARPSRPVLALLILLGGLLIFLTQGLVPLVVDDGLAAVHSPADVVPRADPVSLGGPVGWTVAMAVLMLPRRRAHPLTSTLVGLAAYVAGLALALMALDESTRTGGWGFGWDVAFFVLMLTGVWVPALVVSPALALLTRRR</sequence>
<proteinExistence type="predicted"/>
<comment type="caution">
    <text evidence="1">The sequence shown here is derived from an EMBL/GenBank/DDBJ whole genome shotgun (WGS) entry which is preliminary data.</text>
</comment>